<proteinExistence type="predicted"/>
<dbReference type="Pfam" id="PF00782">
    <property type="entry name" value="DSPc"/>
    <property type="match status" value="1"/>
</dbReference>
<dbReference type="RefSeq" id="XP_026191696.1">
    <property type="nucleotide sequence ID" value="XM_026335911.1"/>
</dbReference>
<dbReference type="GO" id="GO:0004725">
    <property type="term" value="F:protein tyrosine phosphatase activity"/>
    <property type="evidence" value="ECO:0007669"/>
    <property type="project" value="InterPro"/>
</dbReference>
<dbReference type="InterPro" id="IPR000387">
    <property type="entry name" value="Tyr_Pase_dom"/>
</dbReference>
<gene>
    <name evidence="6" type="primary">LOC34623856</name>
</gene>
<dbReference type="InterPro" id="IPR013783">
    <property type="entry name" value="Ig-like_fold"/>
</dbReference>
<dbReference type="PROSITE" id="PS50056">
    <property type="entry name" value="TYR_PHOSPHATASE_2"/>
    <property type="match status" value="1"/>
</dbReference>
<accession>A0A6P6RV20</accession>
<dbReference type="Gene3D" id="2.60.40.10">
    <property type="entry name" value="Immunoglobulins"/>
    <property type="match status" value="1"/>
</dbReference>
<feature type="domain" description="Tyrosine-protein phosphatase" evidence="3">
    <location>
        <begin position="289"/>
        <end position="453"/>
    </location>
</feature>
<dbReference type="Proteomes" id="UP000515125">
    <property type="component" value="Unplaced"/>
</dbReference>
<dbReference type="PROSITE" id="PS50054">
    <property type="entry name" value="TYR_PHOSPHATASE_DUAL"/>
    <property type="match status" value="1"/>
</dbReference>
<dbReference type="GO" id="GO:0005634">
    <property type="term" value="C:nucleus"/>
    <property type="evidence" value="ECO:0007669"/>
    <property type="project" value="TreeGrafter"/>
</dbReference>
<evidence type="ECO:0000313" key="5">
    <source>
        <dbReference type="Proteomes" id="UP000515125"/>
    </source>
</evidence>
<dbReference type="Gene3D" id="3.90.190.10">
    <property type="entry name" value="Protein tyrosine phosphatase superfamily"/>
    <property type="match status" value="1"/>
</dbReference>
<dbReference type="SUPFAM" id="SSF49452">
    <property type="entry name" value="Starch-binding domain-like"/>
    <property type="match status" value="1"/>
</dbReference>
<keyword evidence="5" id="KW-1185">Reference proteome</keyword>
<evidence type="ECO:0000259" key="3">
    <source>
        <dbReference type="PROSITE" id="PS50054"/>
    </source>
</evidence>
<dbReference type="OrthoDB" id="273181at2759"/>
<dbReference type="GeneID" id="34623856"/>
<dbReference type="InterPro" id="IPR042942">
    <property type="entry name" value="Laforin"/>
</dbReference>
<dbReference type="GO" id="GO:0005737">
    <property type="term" value="C:cytoplasm"/>
    <property type="evidence" value="ECO:0007669"/>
    <property type="project" value="TreeGrafter"/>
</dbReference>
<feature type="compositionally biased region" description="Basic and acidic residues" evidence="2">
    <location>
        <begin position="82"/>
        <end position="92"/>
    </location>
</feature>
<evidence type="ECO:0000259" key="4">
    <source>
        <dbReference type="PROSITE" id="PS50056"/>
    </source>
</evidence>
<evidence type="ECO:0000313" key="6">
    <source>
        <dbReference type="RefSeq" id="XP_026191696.1"/>
    </source>
</evidence>
<dbReference type="PANTHER" id="PTHR46864">
    <property type="entry name" value="LAFORIN"/>
    <property type="match status" value="1"/>
</dbReference>
<dbReference type="PANTHER" id="PTHR46864:SF1">
    <property type="entry name" value="LAFORIN"/>
    <property type="match status" value="1"/>
</dbReference>
<keyword evidence="1" id="KW-0378">Hydrolase</keyword>
<sequence>MRIRFSCVAFVPPDAQLGVVGSPNFLGRWDPCRCLPLLPYSSVPESGTEPSLWFADVEVSDEAVQRCGGPSGGPSDACNDSQPHKASSETRDQFSDRLIAAVTRTNGHPARNKGSGSRGASSYVAGDEASSLAAAAAYRVNLSAPEIAAVMDQHPFKQLNFEYKFIVWNLNKRVTPYVPDTPGEAFQWCAYGSPSCTWSTWLFPPPPANCTEPPRQGLSVVWEGYGSSSNRKFVFDPMDVVLDKCETGKLVSLYLCKIARFEDPRVRGSSEYDHTTRFYNTIKAEARMHYSNILPNLYVGSCPRQLQHIRHLKEDLKITAIFNLQTANDIRENFPDPTASTRTLEAVGHLYESAGLRYVWMPTEDMSDTCRKLVVAQCALVLEALLKNGHTVYVHCNAGVGRSVAAVSAYLCFSVGLDVRKVNFLVNAKRPVAYWDEEAIKCGETDFQVKFASSLFNAAHSQASDVGAIDYRRPFALTVSCEESRPFRESACLGGASSVNPCQAERAAPVMNIQSLRLWIAV</sequence>
<dbReference type="InterPro" id="IPR029021">
    <property type="entry name" value="Prot-tyrosine_phosphatase-like"/>
</dbReference>
<dbReference type="GO" id="GO:0030246">
    <property type="term" value="F:carbohydrate binding"/>
    <property type="evidence" value="ECO:0007669"/>
    <property type="project" value="InterPro"/>
</dbReference>
<dbReference type="SUPFAM" id="SSF52799">
    <property type="entry name" value="(Phosphotyrosine protein) phosphatases II"/>
    <property type="match status" value="1"/>
</dbReference>
<evidence type="ECO:0000256" key="2">
    <source>
        <dbReference type="SAM" id="MobiDB-lite"/>
    </source>
</evidence>
<dbReference type="InterPro" id="IPR020422">
    <property type="entry name" value="TYR_PHOSPHATASE_DUAL_dom"/>
</dbReference>
<keyword evidence="1" id="KW-0904">Protein phosphatase</keyword>
<dbReference type="InterPro" id="IPR000340">
    <property type="entry name" value="Dual-sp_phosphatase_cat-dom"/>
</dbReference>
<reference evidence="6" key="1">
    <citation type="submission" date="2025-08" db="UniProtKB">
        <authorList>
            <consortium name="RefSeq"/>
        </authorList>
    </citation>
    <scope>IDENTIFICATION</scope>
</reference>
<evidence type="ECO:0000256" key="1">
    <source>
        <dbReference type="ARBA" id="ARBA00022912"/>
    </source>
</evidence>
<organism evidence="5 6">
    <name type="scientific">Cyclospora cayetanensis</name>
    <dbReference type="NCBI Taxonomy" id="88456"/>
    <lineage>
        <taxon>Eukaryota</taxon>
        <taxon>Sar</taxon>
        <taxon>Alveolata</taxon>
        <taxon>Apicomplexa</taxon>
        <taxon>Conoidasida</taxon>
        <taxon>Coccidia</taxon>
        <taxon>Eucoccidiorida</taxon>
        <taxon>Eimeriorina</taxon>
        <taxon>Eimeriidae</taxon>
        <taxon>Cyclospora</taxon>
    </lineage>
</organism>
<name>A0A6P6RV20_9EIME</name>
<dbReference type="SMART" id="SM00195">
    <property type="entry name" value="DSPc"/>
    <property type="match status" value="1"/>
</dbReference>
<dbReference type="AlphaFoldDB" id="A0A6P6RV20"/>
<dbReference type="InterPro" id="IPR013784">
    <property type="entry name" value="Carb-bd-like_fold"/>
</dbReference>
<protein>
    <submittedName>
        <fullName evidence="6">Uncharacterized protein LOC34623856</fullName>
    </submittedName>
</protein>
<feature type="region of interest" description="Disordered" evidence="2">
    <location>
        <begin position="64"/>
        <end position="92"/>
    </location>
</feature>
<feature type="domain" description="Tyrosine specific protein phosphatases" evidence="4">
    <location>
        <begin position="372"/>
        <end position="441"/>
    </location>
</feature>